<protein>
    <submittedName>
        <fullName evidence="1">Uncharacterized protein</fullName>
    </submittedName>
</protein>
<dbReference type="AlphaFoldDB" id="A0A7S0XJI4"/>
<dbReference type="EMBL" id="HBFG01000014">
    <property type="protein sequence ID" value="CAD8727926.1"/>
    <property type="molecule type" value="Transcribed_RNA"/>
</dbReference>
<proteinExistence type="predicted"/>
<gene>
    <name evidence="1" type="ORF">PDEL0327_LOCUS9</name>
</gene>
<sequence length="309" mass="33129">MDTSSDFDDDAPSMNDSQSTSYQHQILYVVQKCWHSGPKQHVPVDMLRLFHSQREAEQGAYHSALAFHKVHSKPNSSASVKTLLLPSYPAHNPQGSSYGFLACGALFWVRALRMTIVAASSGVCHSAAYAILTEGVIGGTGNRNSRRGTETCDGRVFGGDATARAMAMEAVTRVRSNLTNPSLRVEAQTLPVGKPAEWLSSGAFGGDWPVQAELQYNGVIAANSIPFGTTPKRQIGFGQGNGWGRSVSGEDFGSSSSDSTAIAEPGSLIGSSYNNSSENLLVVDCPFEEPIAKRRRVVSVADDYAMMMQ</sequence>
<evidence type="ECO:0000313" key="1">
    <source>
        <dbReference type="EMBL" id="CAD8727926.1"/>
    </source>
</evidence>
<organism evidence="1">
    <name type="scientific">Pseudo-nitzschia delicatissima</name>
    <dbReference type="NCBI Taxonomy" id="44447"/>
    <lineage>
        <taxon>Eukaryota</taxon>
        <taxon>Sar</taxon>
        <taxon>Stramenopiles</taxon>
        <taxon>Ochrophyta</taxon>
        <taxon>Bacillariophyta</taxon>
        <taxon>Bacillariophyceae</taxon>
        <taxon>Bacillariophycidae</taxon>
        <taxon>Bacillariales</taxon>
        <taxon>Bacillariaceae</taxon>
        <taxon>Pseudo-nitzschia</taxon>
    </lineage>
</organism>
<accession>A0A7S0XJI4</accession>
<reference evidence="1" key="1">
    <citation type="submission" date="2021-01" db="EMBL/GenBank/DDBJ databases">
        <authorList>
            <person name="Corre E."/>
            <person name="Pelletier E."/>
            <person name="Niang G."/>
            <person name="Scheremetjew M."/>
            <person name="Finn R."/>
            <person name="Kale V."/>
            <person name="Holt S."/>
            <person name="Cochrane G."/>
            <person name="Meng A."/>
            <person name="Brown T."/>
            <person name="Cohen L."/>
        </authorList>
    </citation>
    <scope>NUCLEOTIDE SEQUENCE</scope>
    <source>
        <strain evidence="1">B596</strain>
    </source>
</reference>
<name>A0A7S0XJI4_9STRA</name>